<dbReference type="PROSITE" id="PS00435">
    <property type="entry name" value="PEROXIDASE_1"/>
    <property type="match status" value="1"/>
</dbReference>
<evidence type="ECO:0000256" key="14">
    <source>
        <dbReference type="ARBA" id="ARBA00023324"/>
    </source>
</evidence>
<evidence type="ECO:0000313" key="22">
    <source>
        <dbReference type="EMBL" id="KAL3729673.1"/>
    </source>
</evidence>
<evidence type="ECO:0000256" key="1">
    <source>
        <dbReference type="ARBA" id="ARBA00000189"/>
    </source>
</evidence>
<accession>A0ABD3JQG0</accession>
<feature type="domain" description="Plant heme peroxidase family profile" evidence="21">
    <location>
        <begin position="24"/>
        <end position="325"/>
    </location>
</feature>
<evidence type="ECO:0000256" key="19">
    <source>
        <dbReference type="PIRSR" id="PIRSR600823-5"/>
    </source>
</evidence>
<organism evidence="22 23">
    <name type="scientific">Eucalyptus globulus</name>
    <name type="common">Tasmanian blue gum</name>
    <dbReference type="NCBI Taxonomy" id="34317"/>
    <lineage>
        <taxon>Eukaryota</taxon>
        <taxon>Viridiplantae</taxon>
        <taxon>Streptophyta</taxon>
        <taxon>Embryophyta</taxon>
        <taxon>Tracheophyta</taxon>
        <taxon>Spermatophyta</taxon>
        <taxon>Magnoliopsida</taxon>
        <taxon>eudicotyledons</taxon>
        <taxon>Gunneridae</taxon>
        <taxon>Pentapetalae</taxon>
        <taxon>rosids</taxon>
        <taxon>malvids</taxon>
        <taxon>Myrtales</taxon>
        <taxon>Myrtaceae</taxon>
        <taxon>Myrtoideae</taxon>
        <taxon>Eucalypteae</taxon>
        <taxon>Eucalyptus</taxon>
    </lineage>
</organism>
<dbReference type="FunFam" id="1.10.420.10:FF:000010">
    <property type="entry name" value="Peroxidase"/>
    <property type="match status" value="1"/>
</dbReference>
<dbReference type="InterPro" id="IPR002016">
    <property type="entry name" value="Haem_peroxidase"/>
</dbReference>
<dbReference type="PRINTS" id="PR00458">
    <property type="entry name" value="PEROXIDASE"/>
</dbReference>
<evidence type="ECO:0000256" key="7">
    <source>
        <dbReference type="ARBA" id="ARBA00022617"/>
    </source>
</evidence>
<feature type="binding site" evidence="17">
    <location>
        <position position="71"/>
    </location>
    <ligand>
        <name>Ca(2+)</name>
        <dbReference type="ChEBI" id="CHEBI:29108"/>
        <label>1</label>
    </ligand>
</feature>
<evidence type="ECO:0000256" key="15">
    <source>
        <dbReference type="PIRSR" id="PIRSR600823-1"/>
    </source>
</evidence>
<dbReference type="GO" id="GO:0020037">
    <property type="term" value="F:heme binding"/>
    <property type="evidence" value="ECO:0007669"/>
    <property type="project" value="UniProtKB-UniRule"/>
</dbReference>
<keyword evidence="11 20" id="KW-0560">Oxidoreductase</keyword>
<feature type="chain" id="PRO_5044530455" description="Peroxidase" evidence="20">
    <location>
        <begin position="24"/>
        <end position="325"/>
    </location>
</feature>
<feature type="disulfide bond" evidence="19">
    <location>
        <begin position="67"/>
        <end position="72"/>
    </location>
</feature>
<feature type="binding site" evidence="17">
    <location>
        <position position="69"/>
    </location>
    <ligand>
        <name>Ca(2+)</name>
        <dbReference type="ChEBI" id="CHEBI:29108"/>
        <label>1</label>
    </ligand>
</feature>
<feature type="binding site" evidence="17">
    <location>
        <position position="189"/>
    </location>
    <ligand>
        <name>Ca(2+)</name>
        <dbReference type="ChEBI" id="CHEBI:29108"/>
        <label>2</label>
    </ligand>
</feature>
<feature type="disulfide bond" evidence="19">
    <location>
        <begin position="34"/>
        <end position="111"/>
    </location>
</feature>
<evidence type="ECO:0000256" key="6">
    <source>
        <dbReference type="ARBA" id="ARBA00022559"/>
    </source>
</evidence>
<feature type="signal peptide" evidence="20">
    <location>
        <begin position="1"/>
        <end position="23"/>
    </location>
</feature>
<feature type="binding site" evidence="16">
    <location>
        <position position="158"/>
    </location>
    <ligand>
        <name>substrate</name>
    </ligand>
</feature>
<dbReference type="GO" id="GO:0006979">
    <property type="term" value="P:response to oxidative stress"/>
    <property type="evidence" value="ECO:0007669"/>
    <property type="project" value="UniProtKB-UniRule"/>
</dbReference>
<dbReference type="PROSITE" id="PS00436">
    <property type="entry name" value="PEROXIDASE_2"/>
    <property type="match status" value="1"/>
</dbReference>
<evidence type="ECO:0000256" key="20">
    <source>
        <dbReference type="RuleBase" id="RU362060"/>
    </source>
</evidence>
<dbReference type="InterPro" id="IPR010255">
    <property type="entry name" value="Haem_peroxidase_sf"/>
</dbReference>
<dbReference type="AlphaFoldDB" id="A0ABD3JQG0"/>
<dbReference type="InterPro" id="IPR033905">
    <property type="entry name" value="Secretory_peroxidase"/>
</dbReference>
<keyword evidence="7 20" id="KW-0349">Heme</keyword>
<comment type="cofactor">
    <cofactor evidence="17 20">
        <name>Ca(2+)</name>
        <dbReference type="ChEBI" id="CHEBI:29108"/>
    </cofactor>
    <text evidence="17 20">Binds 2 calcium ions per subunit.</text>
</comment>
<dbReference type="FunFam" id="1.10.520.10:FF:000008">
    <property type="entry name" value="Peroxidase"/>
    <property type="match status" value="1"/>
</dbReference>
<feature type="disulfide bond" evidence="19">
    <location>
        <begin position="117"/>
        <end position="321"/>
    </location>
</feature>
<dbReference type="Pfam" id="PF00141">
    <property type="entry name" value="peroxidase"/>
    <property type="match status" value="1"/>
</dbReference>
<keyword evidence="12 17" id="KW-0408">Iron</keyword>
<keyword evidence="14 20" id="KW-0376">Hydrogen peroxide</keyword>
<feature type="binding site" evidence="17">
    <location>
        <position position="75"/>
    </location>
    <ligand>
        <name>Ca(2+)</name>
        <dbReference type="ChEBI" id="CHEBI:29108"/>
        <label>1</label>
    </ligand>
</feature>
<dbReference type="GO" id="GO:0005576">
    <property type="term" value="C:extracellular region"/>
    <property type="evidence" value="ECO:0007669"/>
    <property type="project" value="UniProtKB-SubCell"/>
</dbReference>
<dbReference type="EC" id="1.11.1.7" evidence="4 20"/>
<comment type="similarity">
    <text evidence="3">Belongs to the peroxidase family. Ascorbate peroxidase subfamily.</text>
</comment>
<evidence type="ECO:0000256" key="4">
    <source>
        <dbReference type="ARBA" id="ARBA00012313"/>
    </source>
</evidence>
<comment type="caution">
    <text evidence="22">The sequence shown here is derived from an EMBL/GenBank/DDBJ whole genome shotgun (WGS) entry which is preliminary data.</text>
</comment>
<feature type="binding site" description="axial binding residue" evidence="17">
    <location>
        <position position="188"/>
    </location>
    <ligand>
        <name>heme b</name>
        <dbReference type="ChEBI" id="CHEBI:60344"/>
    </ligand>
    <ligandPart>
        <name>Fe</name>
        <dbReference type="ChEBI" id="CHEBI:18248"/>
    </ligandPart>
</feature>
<keyword evidence="23" id="KW-1185">Reference proteome</keyword>
<evidence type="ECO:0000256" key="9">
    <source>
        <dbReference type="ARBA" id="ARBA00022729"/>
    </source>
</evidence>
<dbReference type="Gene3D" id="1.10.420.10">
    <property type="entry name" value="Peroxidase, domain 2"/>
    <property type="match status" value="1"/>
</dbReference>
<evidence type="ECO:0000256" key="12">
    <source>
        <dbReference type="ARBA" id="ARBA00023004"/>
    </source>
</evidence>
<dbReference type="InterPro" id="IPR000823">
    <property type="entry name" value="Peroxidase_pln"/>
</dbReference>
<evidence type="ECO:0000256" key="13">
    <source>
        <dbReference type="ARBA" id="ARBA00023157"/>
    </source>
</evidence>
<keyword evidence="9 20" id="KW-0732">Signal</keyword>
<dbReference type="InterPro" id="IPR019794">
    <property type="entry name" value="Peroxidases_AS"/>
</dbReference>
<evidence type="ECO:0000256" key="16">
    <source>
        <dbReference type="PIRSR" id="PIRSR600823-2"/>
    </source>
</evidence>
<name>A0ABD3JQG0_EUCGL</name>
<feature type="site" description="Transition state stabilizer" evidence="18">
    <location>
        <position position="61"/>
    </location>
</feature>
<dbReference type="GO" id="GO:0042744">
    <property type="term" value="P:hydrogen peroxide catabolic process"/>
    <property type="evidence" value="ECO:0007669"/>
    <property type="project" value="UniProtKB-KW"/>
</dbReference>
<keyword evidence="8 17" id="KW-0479">Metal-binding</keyword>
<evidence type="ECO:0000313" key="23">
    <source>
        <dbReference type="Proteomes" id="UP001634007"/>
    </source>
</evidence>
<evidence type="ECO:0000256" key="17">
    <source>
        <dbReference type="PIRSR" id="PIRSR600823-3"/>
    </source>
</evidence>
<dbReference type="GO" id="GO:0046872">
    <property type="term" value="F:metal ion binding"/>
    <property type="evidence" value="ECO:0007669"/>
    <property type="project" value="UniProtKB-UniRule"/>
</dbReference>
<comment type="subcellular location">
    <subcellularLocation>
        <location evidence="20">Secreted</location>
    </subcellularLocation>
</comment>
<keyword evidence="10 17" id="KW-0106">Calcium</keyword>
<dbReference type="PROSITE" id="PS50873">
    <property type="entry name" value="PEROXIDASE_4"/>
    <property type="match status" value="1"/>
</dbReference>
<dbReference type="SUPFAM" id="SSF48113">
    <property type="entry name" value="Heme-dependent peroxidases"/>
    <property type="match status" value="1"/>
</dbReference>
<evidence type="ECO:0000256" key="8">
    <source>
        <dbReference type="ARBA" id="ARBA00022723"/>
    </source>
</evidence>
<evidence type="ECO:0000256" key="18">
    <source>
        <dbReference type="PIRSR" id="PIRSR600823-4"/>
    </source>
</evidence>
<evidence type="ECO:0000256" key="3">
    <source>
        <dbReference type="ARBA" id="ARBA00006873"/>
    </source>
</evidence>
<comment type="cofactor">
    <cofactor evidence="17 20">
        <name>heme b</name>
        <dbReference type="ChEBI" id="CHEBI:60344"/>
    </cofactor>
    <text evidence="17 20">Binds 1 heme b (iron(II)-protoporphyrin IX) group per subunit.</text>
</comment>
<protein>
    <recommendedName>
        <fullName evidence="4 20">Peroxidase</fullName>
        <ecNumber evidence="4 20">1.11.1.7</ecNumber>
    </recommendedName>
</protein>
<dbReference type="EMBL" id="JBJKBG010000007">
    <property type="protein sequence ID" value="KAL3729673.1"/>
    <property type="molecule type" value="Genomic_DNA"/>
</dbReference>
<evidence type="ECO:0000256" key="11">
    <source>
        <dbReference type="ARBA" id="ARBA00023002"/>
    </source>
</evidence>
<sequence>MDLELLRVLALLAYCCLMGTGNAQLRFGFYGQTCPSAEPIVRSVVQNAVISNPTMAAVLLRLHFHDCFVEGCDGSILIENGRSAERNAFGHQGVGGFEVIEEAKKHLEVTCPSVVSCADIVALAARDAVAMANGPDYEVPTGRRDGRVSNVSLAEDMPDVGDSIQQLKSKFFQKGLTKKDLVLLSAAHTIGTTACFFMTDRLYNFMPGGRSDPSINPDFLPELKSMCPQNGDVNVRIPIDHGSEQTFDDQILRNIRSGSAVLESDAKLNDDPVTRSVIESYMGLFNPIFGPSFEADFVESMVKMGQIGVKTGSNGEIRRVCRSFN</sequence>
<dbReference type="GO" id="GO:0140825">
    <property type="term" value="F:lactoperoxidase activity"/>
    <property type="evidence" value="ECO:0007669"/>
    <property type="project" value="UniProtKB-EC"/>
</dbReference>
<feature type="binding site" evidence="17">
    <location>
        <position position="240"/>
    </location>
    <ligand>
        <name>Ca(2+)</name>
        <dbReference type="ChEBI" id="CHEBI:29108"/>
        <label>2</label>
    </ligand>
</feature>
<dbReference type="Gene3D" id="1.10.520.10">
    <property type="match status" value="1"/>
</dbReference>
<proteinExistence type="inferred from homology"/>
<comment type="catalytic activity">
    <reaction evidence="1 20">
        <text>2 a phenolic donor + H2O2 = 2 a phenolic radical donor + 2 H2O</text>
        <dbReference type="Rhea" id="RHEA:56136"/>
        <dbReference type="ChEBI" id="CHEBI:15377"/>
        <dbReference type="ChEBI" id="CHEBI:16240"/>
        <dbReference type="ChEBI" id="CHEBI:139520"/>
        <dbReference type="ChEBI" id="CHEBI:139521"/>
        <dbReference type="EC" id="1.11.1.7"/>
    </reaction>
</comment>
<dbReference type="CDD" id="cd00693">
    <property type="entry name" value="secretory_peroxidase"/>
    <property type="match status" value="1"/>
</dbReference>
<evidence type="ECO:0000259" key="21">
    <source>
        <dbReference type="PROSITE" id="PS50873"/>
    </source>
</evidence>
<keyword evidence="6 20" id="KW-0575">Peroxidase</keyword>
<feature type="active site" description="Proton acceptor" evidence="15">
    <location>
        <position position="65"/>
    </location>
</feature>
<dbReference type="Proteomes" id="UP001634007">
    <property type="component" value="Unassembled WGS sequence"/>
</dbReference>
<evidence type="ECO:0000256" key="10">
    <source>
        <dbReference type="ARBA" id="ARBA00022837"/>
    </source>
</evidence>
<keyword evidence="13 19" id="KW-1015">Disulfide bond</keyword>
<gene>
    <name evidence="22" type="ORF">ACJRO7_026756</name>
</gene>
<feature type="binding site" evidence="17">
    <location>
        <position position="73"/>
    </location>
    <ligand>
        <name>Ca(2+)</name>
        <dbReference type="ChEBI" id="CHEBI:29108"/>
        <label>1</label>
    </ligand>
</feature>
<feature type="disulfide bond" evidence="19">
    <location>
        <begin position="195"/>
        <end position="227"/>
    </location>
</feature>
<dbReference type="PANTHER" id="PTHR31235">
    <property type="entry name" value="PEROXIDASE 25-RELATED"/>
    <property type="match status" value="1"/>
</dbReference>
<comment type="function">
    <text evidence="2">Removal of H(2)O(2), oxidation of toxic reductants, biosynthesis and degradation of lignin, suberization, auxin catabolism, response to environmental stresses such as wounding, pathogen attack and oxidative stress. These functions might be dependent on each isozyme/isoform in each plant tissue.</text>
</comment>
<dbReference type="PRINTS" id="PR00461">
    <property type="entry name" value="PLPEROXIDASE"/>
</dbReference>
<evidence type="ECO:0000256" key="2">
    <source>
        <dbReference type="ARBA" id="ARBA00002322"/>
    </source>
</evidence>
<feature type="binding site" evidence="17">
    <location>
        <position position="85"/>
    </location>
    <ligand>
        <name>Ca(2+)</name>
        <dbReference type="ChEBI" id="CHEBI:29108"/>
        <label>1</label>
    </ligand>
</feature>
<keyword evidence="5 20" id="KW-0964">Secreted</keyword>
<comment type="similarity">
    <text evidence="20">Belongs to the peroxidase family. Classical plant (class III) peroxidase subfamily.</text>
</comment>
<feature type="binding site" evidence="17">
    <location>
        <position position="66"/>
    </location>
    <ligand>
        <name>Ca(2+)</name>
        <dbReference type="ChEBI" id="CHEBI:29108"/>
        <label>1</label>
    </ligand>
</feature>
<reference evidence="22 23" key="1">
    <citation type="submission" date="2024-11" db="EMBL/GenBank/DDBJ databases">
        <title>Chromosome-level genome assembly of Eucalyptus globulus Labill. provides insights into its genome evolution.</title>
        <authorList>
            <person name="Li X."/>
        </authorList>
    </citation>
    <scope>NUCLEOTIDE SEQUENCE [LARGE SCALE GENOMIC DNA]</scope>
    <source>
        <strain evidence="22">CL2024</strain>
        <tissue evidence="22">Fresh tender leaves</tissue>
    </source>
</reference>
<feature type="binding site" evidence="17">
    <location>
        <position position="248"/>
    </location>
    <ligand>
        <name>Ca(2+)</name>
        <dbReference type="ChEBI" id="CHEBI:29108"/>
        <label>2</label>
    </ligand>
</feature>
<evidence type="ECO:0000256" key="5">
    <source>
        <dbReference type="ARBA" id="ARBA00022525"/>
    </source>
</evidence>
<dbReference type="InterPro" id="IPR019793">
    <property type="entry name" value="Peroxidases_heam-ligand_BS"/>
</dbReference>